<feature type="coiled-coil region" evidence="1">
    <location>
        <begin position="139"/>
        <end position="197"/>
    </location>
</feature>
<evidence type="ECO:0000313" key="3">
    <source>
        <dbReference type="EMBL" id="RXW14228.1"/>
    </source>
</evidence>
<keyword evidence="4" id="KW-1185">Reference proteome</keyword>
<evidence type="ECO:0000256" key="1">
    <source>
        <dbReference type="SAM" id="Coils"/>
    </source>
</evidence>
<gene>
    <name evidence="3" type="ORF">EST38_g11623</name>
</gene>
<dbReference type="AlphaFoldDB" id="A0A4V1Q287"/>
<reference evidence="3 4" key="1">
    <citation type="submission" date="2019-01" db="EMBL/GenBank/DDBJ databases">
        <title>Draft genome sequence of Psathyrella aberdarensis IHI B618.</title>
        <authorList>
            <person name="Buettner E."/>
            <person name="Kellner H."/>
        </authorList>
    </citation>
    <scope>NUCLEOTIDE SEQUENCE [LARGE SCALE GENOMIC DNA]</scope>
    <source>
        <strain evidence="3 4">IHI B618</strain>
    </source>
</reference>
<feature type="compositionally biased region" description="Acidic residues" evidence="2">
    <location>
        <begin position="224"/>
        <end position="237"/>
    </location>
</feature>
<dbReference type="EMBL" id="SDEE01000739">
    <property type="protein sequence ID" value="RXW14228.1"/>
    <property type="molecule type" value="Genomic_DNA"/>
</dbReference>
<evidence type="ECO:0000256" key="2">
    <source>
        <dbReference type="SAM" id="MobiDB-lite"/>
    </source>
</evidence>
<evidence type="ECO:0000313" key="4">
    <source>
        <dbReference type="Proteomes" id="UP000290288"/>
    </source>
</evidence>
<feature type="compositionally biased region" description="Basic residues" evidence="2">
    <location>
        <begin position="200"/>
        <end position="213"/>
    </location>
</feature>
<protein>
    <submittedName>
        <fullName evidence="3">Uncharacterized protein</fullName>
    </submittedName>
</protein>
<name>A0A4V1Q287_9AGAR</name>
<organism evidence="3 4">
    <name type="scientific">Candolleomyces aberdarensis</name>
    <dbReference type="NCBI Taxonomy" id="2316362"/>
    <lineage>
        <taxon>Eukaryota</taxon>
        <taxon>Fungi</taxon>
        <taxon>Dikarya</taxon>
        <taxon>Basidiomycota</taxon>
        <taxon>Agaricomycotina</taxon>
        <taxon>Agaricomycetes</taxon>
        <taxon>Agaricomycetidae</taxon>
        <taxon>Agaricales</taxon>
        <taxon>Agaricineae</taxon>
        <taxon>Psathyrellaceae</taxon>
        <taxon>Candolleomyces</taxon>
    </lineage>
</organism>
<dbReference type="Proteomes" id="UP000290288">
    <property type="component" value="Unassembled WGS sequence"/>
</dbReference>
<comment type="caution">
    <text evidence="3">The sequence shown here is derived from an EMBL/GenBank/DDBJ whole genome shotgun (WGS) entry which is preliminary data.</text>
</comment>
<sequence>MRALYGAILSTSLGSVLISKVKITSATAVTPPVLEEIPPLPQPDWSLTNPAPSQKSYQELQRENEELRAHLQRASMVHKAQQGVIEGAHAQMIVQNLHLNKLNSALHGKEKQRKSNRTLIIDSTKGQVYTSDEVSQGLLAQEKRKQQKLDDKKARARMRAAKKDAQAKLEEEWTKIKAHHEQNVAEWKGACEKLQQQAVAKKKWPKAPTRPRKPTLSANFGAINEEDNDDEDGPDSD</sequence>
<feature type="region of interest" description="Disordered" evidence="2">
    <location>
        <begin position="198"/>
        <end position="237"/>
    </location>
</feature>
<proteinExistence type="predicted"/>
<keyword evidence="1" id="KW-0175">Coiled coil</keyword>
<accession>A0A4V1Q287</accession>
<dbReference type="OrthoDB" id="3269297at2759"/>